<comment type="similarity">
    <text evidence="3 9 10">Belongs to the chaperonin (HSP60) family.</text>
</comment>
<reference evidence="13" key="1">
    <citation type="journal article" date="2019" name="Int. J. Syst. Evol. Microbiol.">
        <title>The Global Catalogue of Microorganisms (GCM) 10K type strain sequencing project: providing services to taxonomists for standard genome sequencing and annotation.</title>
        <authorList>
            <consortium name="The Broad Institute Genomics Platform"/>
            <consortium name="The Broad Institute Genome Sequencing Center for Infectious Disease"/>
            <person name="Wu L."/>
            <person name="Ma J."/>
        </authorList>
    </citation>
    <scope>NUCLEOTIDE SEQUENCE [LARGE SCALE GENOMIC DNA]</scope>
    <source>
        <strain evidence="13">JCM 18459</strain>
    </source>
</reference>
<dbReference type="Gene3D" id="1.10.560.10">
    <property type="entry name" value="GroEL-like equatorial domain"/>
    <property type="match status" value="1"/>
</dbReference>
<dbReference type="SUPFAM" id="SSF54849">
    <property type="entry name" value="GroEL-intermediate domain like"/>
    <property type="match status" value="1"/>
</dbReference>
<dbReference type="Gene3D" id="3.30.260.10">
    <property type="entry name" value="TCP-1-like chaperonin intermediate domain"/>
    <property type="match status" value="1"/>
</dbReference>
<evidence type="ECO:0000256" key="4">
    <source>
        <dbReference type="ARBA" id="ARBA00022741"/>
    </source>
</evidence>
<dbReference type="PROSITE" id="PS00296">
    <property type="entry name" value="CHAPERONINS_CPN60"/>
    <property type="match status" value="1"/>
</dbReference>
<dbReference type="InterPro" id="IPR001844">
    <property type="entry name" value="Cpn60/GroEL"/>
</dbReference>
<dbReference type="EC" id="5.6.1.7" evidence="9"/>
<evidence type="ECO:0000256" key="11">
    <source>
        <dbReference type="RuleBase" id="RU000419"/>
    </source>
</evidence>
<dbReference type="PANTHER" id="PTHR45633">
    <property type="entry name" value="60 KDA HEAT SHOCK PROTEIN, MITOCHONDRIAL"/>
    <property type="match status" value="1"/>
</dbReference>
<keyword evidence="6 9" id="KW-0143">Chaperone</keyword>
<dbReference type="HAMAP" id="MF_00600">
    <property type="entry name" value="CH60"/>
    <property type="match status" value="1"/>
</dbReference>
<dbReference type="Pfam" id="PF00118">
    <property type="entry name" value="Cpn60_TCP1"/>
    <property type="match status" value="1"/>
</dbReference>
<keyword evidence="9" id="KW-0963">Cytoplasm</keyword>
<gene>
    <name evidence="12" type="primary">groL_1</name>
    <name evidence="9" type="synonym">groEL</name>
    <name evidence="9" type="synonym">groL</name>
    <name evidence="12" type="ORF">GCM10023340_07230</name>
</gene>
<dbReference type="PRINTS" id="PR00298">
    <property type="entry name" value="CHAPERONIN60"/>
</dbReference>
<dbReference type="EMBL" id="BAABKG010000001">
    <property type="protein sequence ID" value="GAA5142929.1"/>
    <property type="molecule type" value="Genomic_DNA"/>
</dbReference>
<comment type="function">
    <text evidence="9 11">Together with its co-chaperonin GroES, plays an essential role in assisting protein folding. The GroEL-GroES system forms a nano-cage that allows encapsulation of the non-native substrate proteins and provides a physical environment optimized to promote and accelerate protein folding.</text>
</comment>
<evidence type="ECO:0000256" key="10">
    <source>
        <dbReference type="RuleBase" id="RU000418"/>
    </source>
</evidence>
<feature type="binding site" evidence="9">
    <location>
        <begin position="86"/>
        <end position="90"/>
    </location>
    <ligand>
        <name>ATP</name>
        <dbReference type="ChEBI" id="CHEBI:30616"/>
    </ligand>
</feature>
<dbReference type="RefSeq" id="WP_345454607.1">
    <property type="nucleotide sequence ID" value="NZ_BAABKG010000001.1"/>
</dbReference>
<keyword evidence="4 9" id="KW-0547">Nucleotide-binding</keyword>
<dbReference type="Proteomes" id="UP001500221">
    <property type="component" value="Unassembled WGS sequence"/>
</dbReference>
<dbReference type="InterPro" id="IPR027413">
    <property type="entry name" value="GROEL-like_equatorial_sf"/>
</dbReference>
<dbReference type="InterPro" id="IPR027409">
    <property type="entry name" value="GroEL-like_apical_dom_sf"/>
</dbReference>
<dbReference type="SUPFAM" id="SSF52029">
    <property type="entry name" value="GroEL apical domain-like"/>
    <property type="match status" value="1"/>
</dbReference>
<organism evidence="12 13">
    <name type="scientific">Nocardioides marinquilinus</name>
    <dbReference type="NCBI Taxonomy" id="1210400"/>
    <lineage>
        <taxon>Bacteria</taxon>
        <taxon>Bacillati</taxon>
        <taxon>Actinomycetota</taxon>
        <taxon>Actinomycetes</taxon>
        <taxon>Propionibacteriales</taxon>
        <taxon>Nocardioidaceae</taxon>
        <taxon>Nocardioides</taxon>
    </lineage>
</organism>
<evidence type="ECO:0000256" key="2">
    <source>
        <dbReference type="ARBA" id="ARBA00004241"/>
    </source>
</evidence>
<comment type="caution">
    <text evidence="12">The sequence shown here is derived from an EMBL/GenBank/DDBJ whole genome shotgun (WGS) entry which is preliminary data.</text>
</comment>
<dbReference type="CDD" id="cd03344">
    <property type="entry name" value="GroEL"/>
    <property type="match status" value="1"/>
</dbReference>
<feature type="binding site" evidence="9">
    <location>
        <position position="494"/>
    </location>
    <ligand>
        <name>ATP</name>
        <dbReference type="ChEBI" id="CHEBI:30616"/>
    </ligand>
</feature>
<comment type="subcellular location">
    <subcellularLocation>
        <location evidence="2">Cell surface</location>
    </subcellularLocation>
    <subcellularLocation>
        <location evidence="9">Cytoplasm</location>
    </subcellularLocation>
    <subcellularLocation>
        <location evidence="8">Secreted</location>
        <location evidence="8">Capsule</location>
    </subcellularLocation>
    <subcellularLocation>
        <location evidence="1">Secreted</location>
        <location evidence="1">Cell wall</location>
    </subcellularLocation>
</comment>
<proteinExistence type="inferred from homology"/>
<evidence type="ECO:0000256" key="8">
    <source>
        <dbReference type="ARBA" id="ARBA00025702"/>
    </source>
</evidence>
<name>A0ABP9P9A5_9ACTN</name>
<evidence type="ECO:0000256" key="6">
    <source>
        <dbReference type="ARBA" id="ARBA00023186"/>
    </source>
</evidence>
<feature type="binding site" evidence="9">
    <location>
        <begin position="478"/>
        <end position="480"/>
    </location>
    <ligand>
        <name>ATP</name>
        <dbReference type="ChEBI" id="CHEBI:30616"/>
    </ligand>
</feature>
<feature type="binding site" evidence="9">
    <location>
        <begin position="29"/>
        <end position="32"/>
    </location>
    <ligand>
        <name>ATP</name>
        <dbReference type="ChEBI" id="CHEBI:30616"/>
    </ligand>
</feature>
<feature type="binding site" evidence="9">
    <location>
        <position position="414"/>
    </location>
    <ligand>
        <name>ATP</name>
        <dbReference type="ChEBI" id="CHEBI:30616"/>
    </ligand>
</feature>
<evidence type="ECO:0000256" key="7">
    <source>
        <dbReference type="ARBA" id="ARBA00023235"/>
    </source>
</evidence>
<evidence type="ECO:0000313" key="13">
    <source>
        <dbReference type="Proteomes" id="UP001500221"/>
    </source>
</evidence>
<sequence>MPKLIAFNEEARRGLERGMNTLADAVKVTLGPKGRNVVLEKKWGAPTITNDGVSIAKEIDLEDPYEKIGAELVKEVAKKTDDVAGDGTTTATVLAQAMVREGLRNVAAGANPMGVKRGIEKAVELVSEQLTNLAKEVETKEQIASVAAISAGGDQSVGDIIAEAMDKVGKEGVITVEESNTFGLDLELTEGMRFDKGYISAYFVTDPERMETVLEDPYVLIANSKVSNVKDLLPVLEKVMQSGKPLVILAEDVDGEALSTLVVNKIRGTFKSVAVKAPGFGDRRKAMLQDIAILTGGQVISEEVGLKLENAGLDLLGQARKIVITKDETTIVEGAGDAGQIEGRVNQIRAEIEKSDSDYDREKLQERLAKLAGGVAVIKVGAATEVELKERKHRIEDAVRAAKASVEEGIVAGGGVSLVQAGARAFEKLELEGDEATGANIVRVALSAPLKQIAINAGLEGGVVAEKVAGLEVGFGLNAATGEYVDMLAAGIPDPAKVTRSALQNAASIAALFLTTEAVVADKPEKAAPAGDPTGGMGGMDF</sequence>
<keyword evidence="5 9" id="KW-0067">ATP-binding</keyword>
<evidence type="ECO:0000313" key="12">
    <source>
        <dbReference type="EMBL" id="GAA5142929.1"/>
    </source>
</evidence>
<evidence type="ECO:0000256" key="9">
    <source>
        <dbReference type="HAMAP-Rule" id="MF_00600"/>
    </source>
</evidence>
<dbReference type="Gene3D" id="3.50.7.10">
    <property type="entry name" value="GroEL"/>
    <property type="match status" value="1"/>
</dbReference>
<accession>A0ABP9P9A5</accession>
<keyword evidence="13" id="KW-1185">Reference proteome</keyword>
<dbReference type="InterPro" id="IPR002423">
    <property type="entry name" value="Cpn60/GroEL/TCP-1"/>
</dbReference>
<dbReference type="NCBIfam" id="NF009489">
    <property type="entry name" value="PRK12851.1"/>
    <property type="match status" value="1"/>
</dbReference>
<dbReference type="InterPro" id="IPR018370">
    <property type="entry name" value="Chaperonin_Cpn60_CS"/>
</dbReference>
<comment type="caution">
    <text evidence="9">Lacks conserved residue(s) required for the propagation of feature annotation.</text>
</comment>
<dbReference type="NCBIfam" id="TIGR02348">
    <property type="entry name" value="GroEL"/>
    <property type="match status" value="1"/>
</dbReference>
<comment type="subunit">
    <text evidence="9 11">Forms a cylinder of 14 subunits composed of two heptameric rings stacked back-to-back. Interacts with the co-chaperonin GroES.</text>
</comment>
<dbReference type="InterPro" id="IPR027410">
    <property type="entry name" value="TCP-1-like_intermed_sf"/>
</dbReference>
<evidence type="ECO:0000256" key="3">
    <source>
        <dbReference type="ARBA" id="ARBA00006607"/>
    </source>
</evidence>
<dbReference type="SUPFAM" id="SSF48592">
    <property type="entry name" value="GroEL equatorial domain-like"/>
    <property type="match status" value="1"/>
</dbReference>
<dbReference type="NCBIfam" id="NF009488">
    <property type="entry name" value="PRK12850.1"/>
    <property type="match status" value="1"/>
</dbReference>
<protein>
    <recommendedName>
        <fullName evidence="9">Chaperonin GroEL</fullName>
        <ecNumber evidence="9">5.6.1.7</ecNumber>
    </recommendedName>
    <alternativeName>
        <fullName evidence="9">60 kDa chaperonin</fullName>
    </alternativeName>
    <alternativeName>
        <fullName evidence="9">Chaperonin-60</fullName>
        <shortName evidence="9">Cpn60</shortName>
    </alternativeName>
</protein>
<keyword evidence="7 9" id="KW-0413">Isomerase</keyword>
<evidence type="ECO:0000256" key="1">
    <source>
        <dbReference type="ARBA" id="ARBA00004191"/>
    </source>
</evidence>
<evidence type="ECO:0000256" key="5">
    <source>
        <dbReference type="ARBA" id="ARBA00022840"/>
    </source>
</evidence>
<dbReference type="NCBIfam" id="NF009487">
    <property type="entry name" value="PRK12849.1"/>
    <property type="match status" value="1"/>
</dbReference>
<dbReference type="NCBIfam" id="NF000592">
    <property type="entry name" value="PRK00013.1"/>
    <property type="match status" value="1"/>
</dbReference>